<dbReference type="Pfam" id="PF22481">
    <property type="entry name" value="DUF6985"/>
    <property type="match status" value="1"/>
</dbReference>
<dbReference type="AlphaFoldDB" id="A0A1V9FIW3"/>
<dbReference type="InterPro" id="IPR054254">
    <property type="entry name" value="DUF6985"/>
</dbReference>
<keyword evidence="3" id="KW-1185">Reference proteome</keyword>
<reference evidence="2 3" key="1">
    <citation type="submission" date="2016-03" db="EMBL/GenBank/DDBJ databases">
        <title>Niastella vici sp. nov., isolated from farmland soil.</title>
        <authorList>
            <person name="Chen L."/>
            <person name="Wang D."/>
            <person name="Yang S."/>
            <person name="Wang G."/>
        </authorList>
    </citation>
    <scope>NUCLEOTIDE SEQUENCE [LARGE SCALE GENOMIC DNA]</scope>
    <source>
        <strain evidence="2 3">DJ57</strain>
    </source>
</reference>
<evidence type="ECO:0000259" key="1">
    <source>
        <dbReference type="Pfam" id="PF22481"/>
    </source>
</evidence>
<dbReference type="Proteomes" id="UP000192796">
    <property type="component" value="Unassembled WGS sequence"/>
</dbReference>
<feature type="domain" description="DUF6985" evidence="1">
    <location>
        <begin position="52"/>
        <end position="184"/>
    </location>
</feature>
<dbReference type="STRING" id="1703345.A3860_08230"/>
<accession>A0A1V9FIW3</accession>
<protein>
    <recommendedName>
        <fullName evidence="1">DUF6985 domain-containing protein</fullName>
    </recommendedName>
</protein>
<sequence>MQMENPADKIPNLSLKKYESGNYEFLTIEGFVVLESWKGFQSRQGDYGSNDGNQESDGTVKLNIGADMGDDDPKVTGDHVNAYNYLTQHQEKIKAALLQGLLKEYKNIQEHYGYAEDDELMPEVDNVSQFTNLIGLSTIHILNISKDDTAYVGYQFGCTWDDEHGLGFMTHKDRIIEVGGADISFMSWVAKRDLNRE</sequence>
<gene>
    <name evidence="2" type="ORF">A3860_08230</name>
</gene>
<name>A0A1V9FIW3_9BACT</name>
<proteinExistence type="predicted"/>
<comment type="caution">
    <text evidence="2">The sequence shown here is derived from an EMBL/GenBank/DDBJ whole genome shotgun (WGS) entry which is preliminary data.</text>
</comment>
<organism evidence="2 3">
    <name type="scientific">Niastella vici</name>
    <dbReference type="NCBI Taxonomy" id="1703345"/>
    <lineage>
        <taxon>Bacteria</taxon>
        <taxon>Pseudomonadati</taxon>
        <taxon>Bacteroidota</taxon>
        <taxon>Chitinophagia</taxon>
        <taxon>Chitinophagales</taxon>
        <taxon>Chitinophagaceae</taxon>
        <taxon>Niastella</taxon>
    </lineage>
</organism>
<dbReference type="EMBL" id="LVYD01000102">
    <property type="protein sequence ID" value="OQP58295.1"/>
    <property type="molecule type" value="Genomic_DNA"/>
</dbReference>
<evidence type="ECO:0000313" key="3">
    <source>
        <dbReference type="Proteomes" id="UP000192796"/>
    </source>
</evidence>
<evidence type="ECO:0000313" key="2">
    <source>
        <dbReference type="EMBL" id="OQP58295.1"/>
    </source>
</evidence>